<sequence>MAATLACQVSRDTLLRLLRRTPLPPTPVPQVLGIDDWAWRRGHTYGTILIELQRHQPVDLLPDREAEILANWLREHPGVQIASRDRGGNYAEGLREGAPGAIQVADRFHLLKNLGDAVQKLLTRHLLAFRRKPATKVSQEGNQKQKAGPPIKQPLKVTPELAAIRVVREEERLARYEQVITLREQGWSHQAIADRLGMGSSTVQSWLAAGHFPKRKSRQQSSKLDRFLPYLQQRRAQGCFNMVQLHQEIRERGYQGSYEAMRHILLRVFPKEQKWQRIPSEKDVQPHVALSPREAMWLFLRRPEKLTAKEQHSLEHLCQIHEEVALAYQLVQQFAEMLRTRSGGQLDAWLDAVLATSLADLHSFAKGIKSDIEAVEAGLILPWSNGMVEGQVNRLKLIKRQMYGRAHFDLLRLRVLHHDVSSHTKCA</sequence>
<feature type="compositionally biased region" description="Polar residues" evidence="1">
    <location>
        <begin position="136"/>
        <end position="145"/>
    </location>
</feature>
<dbReference type="Pfam" id="PF13384">
    <property type="entry name" value="HTH_23"/>
    <property type="match status" value="1"/>
</dbReference>
<dbReference type="PANTHER" id="PTHR33498:SF1">
    <property type="entry name" value="TRANSPOSASE FOR INSERTION SEQUENCE ELEMENT IS1557"/>
    <property type="match status" value="1"/>
</dbReference>
<dbReference type="InterPro" id="IPR002560">
    <property type="entry name" value="Transposase_DDE"/>
</dbReference>
<proteinExistence type="predicted"/>
<accession>A0A402BD48</accession>
<dbReference type="Proteomes" id="UP000287171">
    <property type="component" value="Unassembled WGS sequence"/>
</dbReference>
<organism evidence="3 4">
    <name type="scientific">Dictyobacter alpinus</name>
    <dbReference type="NCBI Taxonomy" id="2014873"/>
    <lineage>
        <taxon>Bacteria</taxon>
        <taxon>Bacillati</taxon>
        <taxon>Chloroflexota</taxon>
        <taxon>Ktedonobacteria</taxon>
        <taxon>Ktedonobacterales</taxon>
        <taxon>Dictyobacteraceae</taxon>
        <taxon>Dictyobacter</taxon>
    </lineage>
</organism>
<evidence type="ECO:0000313" key="4">
    <source>
        <dbReference type="Proteomes" id="UP000287171"/>
    </source>
</evidence>
<dbReference type="PANTHER" id="PTHR33498">
    <property type="entry name" value="TRANSPOSASE FOR INSERTION SEQUENCE ELEMENT IS1557"/>
    <property type="match status" value="1"/>
</dbReference>
<evidence type="ECO:0000259" key="2">
    <source>
        <dbReference type="Pfam" id="PF01610"/>
    </source>
</evidence>
<keyword evidence="4" id="KW-1185">Reference proteome</keyword>
<feature type="domain" description="Transposase IS204/IS1001/IS1096/IS1165 DDE" evidence="2">
    <location>
        <begin position="32"/>
        <end position="131"/>
    </location>
</feature>
<reference evidence="4" key="1">
    <citation type="submission" date="2018-12" db="EMBL/GenBank/DDBJ databases">
        <title>Tengunoibacter tsumagoiensis gen. nov., sp. nov., Dictyobacter kobayashii sp. nov., D. alpinus sp. nov., and D. joshuensis sp. nov. and description of Dictyobacteraceae fam. nov. within the order Ktedonobacterales isolated from Tengu-no-mugimeshi.</title>
        <authorList>
            <person name="Wang C.M."/>
            <person name="Zheng Y."/>
            <person name="Sakai Y."/>
            <person name="Toyoda A."/>
            <person name="Minakuchi Y."/>
            <person name="Abe K."/>
            <person name="Yokota A."/>
            <person name="Yabe S."/>
        </authorList>
    </citation>
    <scope>NUCLEOTIDE SEQUENCE [LARGE SCALE GENOMIC DNA]</scope>
    <source>
        <strain evidence="4">Uno16</strain>
    </source>
</reference>
<dbReference type="InterPro" id="IPR047951">
    <property type="entry name" value="Transpos_ISL3"/>
</dbReference>
<dbReference type="Pfam" id="PF01610">
    <property type="entry name" value="DDE_Tnp_ISL3"/>
    <property type="match status" value="2"/>
</dbReference>
<feature type="domain" description="Transposase IS204/IS1001/IS1096/IS1165 DDE" evidence="2">
    <location>
        <begin position="293"/>
        <end position="415"/>
    </location>
</feature>
<protein>
    <recommendedName>
        <fullName evidence="2">Transposase IS204/IS1001/IS1096/IS1165 DDE domain-containing protein</fullName>
    </recommendedName>
</protein>
<feature type="region of interest" description="Disordered" evidence="1">
    <location>
        <begin position="133"/>
        <end position="153"/>
    </location>
</feature>
<dbReference type="AlphaFoldDB" id="A0A402BD48"/>
<comment type="caution">
    <text evidence="3">The sequence shown here is derived from an EMBL/GenBank/DDBJ whole genome shotgun (WGS) entry which is preliminary data.</text>
</comment>
<evidence type="ECO:0000256" key="1">
    <source>
        <dbReference type="SAM" id="MobiDB-lite"/>
    </source>
</evidence>
<name>A0A402BD48_9CHLR</name>
<evidence type="ECO:0000313" key="3">
    <source>
        <dbReference type="EMBL" id="GCE29207.1"/>
    </source>
</evidence>
<gene>
    <name evidence="3" type="ORF">KDA_46910</name>
</gene>
<dbReference type="EMBL" id="BIFT01000002">
    <property type="protein sequence ID" value="GCE29207.1"/>
    <property type="molecule type" value="Genomic_DNA"/>
</dbReference>
<dbReference type="NCBIfam" id="NF033550">
    <property type="entry name" value="transpos_ISL3"/>
    <property type="match status" value="1"/>
</dbReference>